<reference evidence="1 2" key="1">
    <citation type="submission" date="2019-04" db="EMBL/GenBank/DDBJ databases">
        <title>Chromosome genome assembly for Takifugu flavidus.</title>
        <authorList>
            <person name="Xiao S."/>
        </authorList>
    </citation>
    <scope>NUCLEOTIDE SEQUENCE [LARGE SCALE GENOMIC DNA]</scope>
    <source>
        <strain evidence="1">HTHZ2018</strain>
        <tissue evidence="1">Muscle</tissue>
    </source>
</reference>
<proteinExistence type="predicted"/>
<protein>
    <submittedName>
        <fullName evidence="1">Uncharacterized protein</fullName>
    </submittedName>
</protein>
<gene>
    <name evidence="1" type="ORF">D4764_06G0008000</name>
</gene>
<evidence type="ECO:0000313" key="2">
    <source>
        <dbReference type="Proteomes" id="UP000324091"/>
    </source>
</evidence>
<comment type="caution">
    <text evidence="1">The sequence shown here is derived from an EMBL/GenBank/DDBJ whole genome shotgun (WGS) entry which is preliminary data.</text>
</comment>
<accession>A0A5C6N0S4</accession>
<dbReference type="EMBL" id="RHFK02000019">
    <property type="protein sequence ID" value="TWW59270.1"/>
    <property type="molecule type" value="Genomic_DNA"/>
</dbReference>
<organism evidence="1 2">
    <name type="scientific">Takifugu flavidus</name>
    <name type="common">sansaifugu</name>
    <dbReference type="NCBI Taxonomy" id="433684"/>
    <lineage>
        <taxon>Eukaryota</taxon>
        <taxon>Metazoa</taxon>
        <taxon>Chordata</taxon>
        <taxon>Craniata</taxon>
        <taxon>Vertebrata</taxon>
        <taxon>Euteleostomi</taxon>
        <taxon>Actinopterygii</taxon>
        <taxon>Neopterygii</taxon>
        <taxon>Teleostei</taxon>
        <taxon>Neoteleostei</taxon>
        <taxon>Acanthomorphata</taxon>
        <taxon>Eupercaria</taxon>
        <taxon>Tetraodontiformes</taxon>
        <taxon>Tetradontoidea</taxon>
        <taxon>Tetraodontidae</taxon>
        <taxon>Takifugu</taxon>
    </lineage>
</organism>
<dbReference type="Proteomes" id="UP000324091">
    <property type="component" value="Chromosome 6"/>
</dbReference>
<keyword evidence="2" id="KW-1185">Reference proteome</keyword>
<dbReference type="AlphaFoldDB" id="A0A5C6N0S4"/>
<name>A0A5C6N0S4_9TELE</name>
<evidence type="ECO:0000313" key="1">
    <source>
        <dbReference type="EMBL" id="TWW59270.1"/>
    </source>
</evidence>
<sequence length="136" mass="14460">MSVKSASIIYSAVVIFLDDVSKVERLVESGVVLRDTFTPVYPLVNPVKKITVSNAPLFIKNDDLCKALSSARGENAGSLGSELPAAGGGAAGLEPLTTYFDEKEDAIFCYVEDTCLAGEIQMDQVPLTPTIIVCSK</sequence>